<comment type="similarity">
    <text evidence="3">Belongs to the D-isomer specific 2-hydroxyacid dehydrogenase family.</text>
</comment>
<dbReference type="CDD" id="cd12156">
    <property type="entry name" value="HPPR"/>
    <property type="match status" value="1"/>
</dbReference>
<reference evidence="6 7" key="1">
    <citation type="submission" date="2024-04" db="EMBL/GenBank/DDBJ databases">
        <title>Complete genome sequence of Nguyenibacter vanlangesis HBCM-1154, a strain capable of nitrogen fixation, IAA production, and phosphorus solubilization isolated from sugarcane soil.</title>
        <authorList>
            <person name="MY HANH P."/>
        </authorList>
    </citation>
    <scope>NUCLEOTIDE SEQUENCE [LARGE SCALE GENOMIC DNA]</scope>
    <source>
        <strain evidence="6 7">HBCM 1154</strain>
    </source>
</reference>
<dbReference type="InterPro" id="IPR006140">
    <property type="entry name" value="D-isomer_DH_NAD-bd"/>
</dbReference>
<evidence type="ECO:0000259" key="5">
    <source>
        <dbReference type="Pfam" id="PF02826"/>
    </source>
</evidence>
<dbReference type="EMBL" id="CP152276">
    <property type="protein sequence ID" value="XAE41973.1"/>
    <property type="molecule type" value="Genomic_DNA"/>
</dbReference>
<evidence type="ECO:0000256" key="1">
    <source>
        <dbReference type="ARBA" id="ARBA00023002"/>
    </source>
</evidence>
<evidence type="ECO:0000256" key="3">
    <source>
        <dbReference type="RuleBase" id="RU003719"/>
    </source>
</evidence>
<keyword evidence="2" id="KW-0520">NAD</keyword>
<feature type="domain" description="D-isomer specific 2-hydroxyacid dehydrogenase catalytic" evidence="4">
    <location>
        <begin position="66"/>
        <end position="304"/>
    </location>
</feature>
<name>A0ABZ3D2J7_9PROT</name>
<dbReference type="RefSeq" id="WP_342627791.1">
    <property type="nucleotide sequence ID" value="NZ_CP152276.1"/>
</dbReference>
<protein>
    <submittedName>
        <fullName evidence="6">2-hydroxyacid dehydrogenase</fullName>
    </submittedName>
</protein>
<dbReference type="Pfam" id="PF00389">
    <property type="entry name" value="2-Hacid_dh"/>
    <property type="match status" value="1"/>
</dbReference>
<dbReference type="InterPro" id="IPR036291">
    <property type="entry name" value="NAD(P)-bd_dom_sf"/>
</dbReference>
<proteinExistence type="inferred from homology"/>
<dbReference type="Pfam" id="PF02826">
    <property type="entry name" value="2-Hacid_dh_C"/>
    <property type="match status" value="1"/>
</dbReference>
<dbReference type="PANTHER" id="PTHR10996:SF178">
    <property type="entry name" value="2-HYDROXYACID DEHYDROGENASE YGL185C-RELATED"/>
    <property type="match status" value="1"/>
</dbReference>
<accession>A0ABZ3D2J7</accession>
<dbReference type="Gene3D" id="3.40.50.720">
    <property type="entry name" value="NAD(P)-binding Rossmann-like Domain"/>
    <property type="match status" value="2"/>
</dbReference>
<evidence type="ECO:0000256" key="2">
    <source>
        <dbReference type="ARBA" id="ARBA00023027"/>
    </source>
</evidence>
<feature type="domain" description="D-isomer specific 2-hydroxyacid dehydrogenase NAD-binding" evidence="5">
    <location>
        <begin position="110"/>
        <end position="281"/>
    </location>
</feature>
<dbReference type="InterPro" id="IPR006139">
    <property type="entry name" value="D-isomer_2_OHA_DH_cat_dom"/>
</dbReference>
<sequence length="328" mass="35138">MTRPVVVQMGMMLNSSQHELDMRYDVRKLPRRLHVQQNWLHTHGQSARAVLTPAHVGISLSQANLMPNLEIVAICGIGQDCVDVDAIRDRGITITNTPYASTADVAELAIALMLNVFRNIPSAFDFVRSGRWAHEVPRLGRRSSSLRYGIVGLGHIGTAIAERLAGFGGSIAYTGRRARDVPWSYYPSILELAQQSDVLFLALPSTPETRSVIGAAELRALGSSGVLVNVARGAVVDENALIAALRQGDLWGAGLDVTSTEPSVSPALLALENVIVLPHVGASTLEAVTAMEAAAIAELDRHFFGMASPPRGSGARLRAWVPSAFAQP</sequence>
<evidence type="ECO:0000259" key="4">
    <source>
        <dbReference type="Pfam" id="PF00389"/>
    </source>
</evidence>
<dbReference type="SUPFAM" id="SSF52283">
    <property type="entry name" value="Formate/glycerate dehydrogenase catalytic domain-like"/>
    <property type="match status" value="1"/>
</dbReference>
<dbReference type="SUPFAM" id="SSF51735">
    <property type="entry name" value="NAD(P)-binding Rossmann-fold domains"/>
    <property type="match status" value="1"/>
</dbReference>
<gene>
    <name evidence="6" type="ORF">AAC691_17090</name>
</gene>
<keyword evidence="1 3" id="KW-0560">Oxidoreductase</keyword>
<dbReference type="Proteomes" id="UP001449795">
    <property type="component" value="Chromosome"/>
</dbReference>
<evidence type="ECO:0000313" key="7">
    <source>
        <dbReference type="Proteomes" id="UP001449795"/>
    </source>
</evidence>
<organism evidence="6 7">
    <name type="scientific">Nguyenibacter vanlangensis</name>
    <dbReference type="NCBI Taxonomy" id="1216886"/>
    <lineage>
        <taxon>Bacteria</taxon>
        <taxon>Pseudomonadati</taxon>
        <taxon>Pseudomonadota</taxon>
        <taxon>Alphaproteobacteria</taxon>
        <taxon>Acetobacterales</taxon>
        <taxon>Acetobacteraceae</taxon>
        <taxon>Nguyenibacter</taxon>
    </lineage>
</organism>
<dbReference type="PANTHER" id="PTHR10996">
    <property type="entry name" value="2-HYDROXYACID DEHYDROGENASE-RELATED"/>
    <property type="match status" value="1"/>
</dbReference>
<dbReference type="InterPro" id="IPR050223">
    <property type="entry name" value="D-isomer_2-hydroxyacid_DH"/>
</dbReference>
<keyword evidence="7" id="KW-1185">Reference proteome</keyword>
<evidence type="ECO:0000313" key="6">
    <source>
        <dbReference type="EMBL" id="XAE41973.1"/>
    </source>
</evidence>